<organism evidence="2 3">
    <name type="scientific">Fimbriimonas ginsengisoli</name>
    <dbReference type="NCBI Taxonomy" id="1005039"/>
    <lineage>
        <taxon>Bacteria</taxon>
        <taxon>Bacillati</taxon>
        <taxon>Armatimonadota</taxon>
        <taxon>Fimbriimonadia</taxon>
        <taxon>Fimbriimonadales</taxon>
        <taxon>Fimbriimonadaceae</taxon>
        <taxon>Fimbriimonas</taxon>
    </lineage>
</organism>
<protein>
    <submittedName>
        <fullName evidence="2">Uncharacterized protein</fullName>
    </submittedName>
</protein>
<gene>
    <name evidence="2" type="ORF">HYR64_05130</name>
</gene>
<keyword evidence="1" id="KW-1133">Transmembrane helix</keyword>
<sequence>MGALVAIMAGYAVFWIALMALIIWCYWKIFSKAGFNGALSLLFLVPCANLVILIWFAFSEWPIERQGRANMGPPPPSG</sequence>
<evidence type="ECO:0000313" key="2">
    <source>
        <dbReference type="EMBL" id="MBI1756471.1"/>
    </source>
</evidence>
<proteinExistence type="predicted"/>
<dbReference type="AlphaFoldDB" id="A0A931LV77"/>
<comment type="caution">
    <text evidence="2">The sequence shown here is derived from an EMBL/GenBank/DDBJ whole genome shotgun (WGS) entry which is preliminary data.</text>
</comment>
<reference evidence="2" key="1">
    <citation type="submission" date="2020-07" db="EMBL/GenBank/DDBJ databases">
        <title>Huge and variable diversity of episymbiotic CPR bacteria and DPANN archaea in groundwater ecosystems.</title>
        <authorList>
            <person name="He C.Y."/>
            <person name="Keren R."/>
            <person name="Whittaker M."/>
            <person name="Farag I.F."/>
            <person name="Doudna J."/>
            <person name="Cate J.H.D."/>
            <person name="Banfield J.F."/>
        </authorList>
    </citation>
    <scope>NUCLEOTIDE SEQUENCE</scope>
    <source>
        <strain evidence="2">NC_groundwater_17_Pr7_B-0.1um_64_12</strain>
    </source>
</reference>
<accession>A0A931LV77</accession>
<evidence type="ECO:0000313" key="3">
    <source>
        <dbReference type="Proteomes" id="UP000727962"/>
    </source>
</evidence>
<keyword evidence="1" id="KW-0472">Membrane</keyword>
<dbReference type="EMBL" id="JACOSL010000031">
    <property type="protein sequence ID" value="MBI1756471.1"/>
    <property type="molecule type" value="Genomic_DNA"/>
</dbReference>
<feature type="transmembrane region" description="Helical" evidence="1">
    <location>
        <begin position="6"/>
        <end position="27"/>
    </location>
</feature>
<name>A0A931LV77_FIMGI</name>
<feature type="transmembrane region" description="Helical" evidence="1">
    <location>
        <begin position="39"/>
        <end position="58"/>
    </location>
</feature>
<dbReference type="Proteomes" id="UP000727962">
    <property type="component" value="Unassembled WGS sequence"/>
</dbReference>
<keyword evidence="1" id="KW-0812">Transmembrane</keyword>
<evidence type="ECO:0000256" key="1">
    <source>
        <dbReference type="SAM" id="Phobius"/>
    </source>
</evidence>